<dbReference type="EMBL" id="GL376633">
    <property type="status" value="NOT_ANNOTATED_CDS"/>
    <property type="molecule type" value="Genomic_DNA"/>
</dbReference>
<reference evidence="6" key="3">
    <citation type="submission" date="2015-02" db="UniProtKB">
        <authorList>
            <consortium name="EnsemblProtists"/>
        </authorList>
    </citation>
    <scope>IDENTIFICATION</scope>
    <source>
        <strain evidence="6">DAOM BR144</strain>
    </source>
</reference>
<feature type="binding site" evidence="4">
    <location>
        <position position="83"/>
    </location>
    <ligand>
        <name>Zn(2+)</name>
        <dbReference type="ChEBI" id="CHEBI:29105"/>
        <label>2</label>
    </ligand>
</feature>
<dbReference type="InterPro" id="IPR003607">
    <property type="entry name" value="HD/PDEase_dom"/>
</dbReference>
<reference evidence="7" key="2">
    <citation type="submission" date="2010-04" db="EMBL/GenBank/DDBJ databases">
        <authorList>
            <person name="Buell R."/>
            <person name="Hamilton J."/>
            <person name="Hostetler J."/>
        </authorList>
    </citation>
    <scope>NUCLEOTIDE SEQUENCE [LARGE SCALE GENOMIC DNA]</scope>
    <source>
        <strain evidence="7">DAOM:BR144</strain>
    </source>
</reference>
<dbReference type="Proteomes" id="UP000019132">
    <property type="component" value="Unassembled WGS sequence"/>
</dbReference>
<proteinExistence type="predicted"/>
<evidence type="ECO:0000313" key="7">
    <source>
        <dbReference type="Proteomes" id="UP000019132"/>
    </source>
</evidence>
<dbReference type="eggNOG" id="KOG3689">
    <property type="taxonomic scope" value="Eukaryota"/>
</dbReference>
<dbReference type="InterPro" id="IPR036971">
    <property type="entry name" value="PDEase_catalytic_dom_sf"/>
</dbReference>
<dbReference type="AlphaFoldDB" id="K3WKL8"/>
<dbReference type="EnsemblProtists" id="PYU1_T005510">
    <property type="protein sequence ID" value="PYU1_T005510"/>
    <property type="gene ID" value="PYU1_G005499"/>
</dbReference>
<dbReference type="GO" id="GO:0004114">
    <property type="term" value="F:3',5'-cyclic-nucleotide phosphodiesterase activity"/>
    <property type="evidence" value="ECO:0007669"/>
    <property type="project" value="InterPro"/>
</dbReference>
<name>K3WKL8_GLOUD</name>
<evidence type="ECO:0000256" key="3">
    <source>
        <dbReference type="PIRSR" id="PIRSR623088-1"/>
    </source>
</evidence>
<evidence type="ECO:0000313" key="6">
    <source>
        <dbReference type="EnsemblProtists" id="PYU1_T005510"/>
    </source>
</evidence>
<feature type="binding site" evidence="4">
    <location>
        <position position="83"/>
    </location>
    <ligand>
        <name>Zn(2+)</name>
        <dbReference type="ChEBI" id="CHEBI:29105"/>
        <label>1</label>
    </ligand>
</feature>
<dbReference type="HOGENOM" id="CLU_1829245_0_0_1"/>
<dbReference type="VEuPathDB" id="FungiDB:PYU1_G005499"/>
<dbReference type="InterPro" id="IPR023088">
    <property type="entry name" value="PDEase"/>
</dbReference>
<keyword evidence="2" id="KW-0378">Hydrolase</keyword>
<dbReference type="STRING" id="431595.K3WKL8"/>
<feature type="binding site" evidence="4">
    <location>
        <position position="46"/>
    </location>
    <ligand>
        <name>Zn(2+)</name>
        <dbReference type="ChEBI" id="CHEBI:29105"/>
        <label>1</label>
    </ligand>
</feature>
<evidence type="ECO:0000259" key="5">
    <source>
        <dbReference type="PROSITE" id="PS51845"/>
    </source>
</evidence>
<keyword evidence="7" id="KW-1185">Reference proteome</keyword>
<protein>
    <recommendedName>
        <fullName evidence="5">PDEase domain-containing protein</fullName>
    </recommendedName>
</protein>
<dbReference type="Pfam" id="PF00233">
    <property type="entry name" value="PDEase_I"/>
    <property type="match status" value="1"/>
</dbReference>
<feature type="active site" description="Proton donor" evidence="3">
    <location>
        <position position="42"/>
    </location>
</feature>
<organism evidence="6 7">
    <name type="scientific">Globisporangium ultimum (strain ATCC 200006 / CBS 805.95 / DAOM BR144)</name>
    <name type="common">Pythium ultimum</name>
    <dbReference type="NCBI Taxonomy" id="431595"/>
    <lineage>
        <taxon>Eukaryota</taxon>
        <taxon>Sar</taxon>
        <taxon>Stramenopiles</taxon>
        <taxon>Oomycota</taxon>
        <taxon>Peronosporomycetes</taxon>
        <taxon>Pythiales</taxon>
        <taxon>Pythiaceae</taxon>
        <taxon>Globisporangium</taxon>
    </lineage>
</organism>
<dbReference type="PROSITE" id="PS00126">
    <property type="entry name" value="PDEASE_I_1"/>
    <property type="match status" value="1"/>
</dbReference>
<accession>K3WKL8</accession>
<dbReference type="InParanoid" id="K3WKL8"/>
<dbReference type="Gene3D" id="1.10.1300.10">
    <property type="entry name" value="3'5'-cyclic nucleotide phosphodiesterase, catalytic domain"/>
    <property type="match status" value="1"/>
</dbReference>
<evidence type="ECO:0000256" key="4">
    <source>
        <dbReference type="PIRSR" id="PIRSR623088-3"/>
    </source>
</evidence>
<evidence type="ECO:0000256" key="1">
    <source>
        <dbReference type="ARBA" id="ARBA00022723"/>
    </source>
</evidence>
<dbReference type="CDD" id="cd00077">
    <property type="entry name" value="HDc"/>
    <property type="match status" value="1"/>
</dbReference>
<reference evidence="7" key="1">
    <citation type="journal article" date="2010" name="Genome Biol.">
        <title>Genome sequence of the necrotrophic plant pathogen Pythium ultimum reveals original pathogenicity mechanisms and effector repertoire.</title>
        <authorList>
            <person name="Levesque C.A."/>
            <person name="Brouwer H."/>
            <person name="Cano L."/>
            <person name="Hamilton J.P."/>
            <person name="Holt C."/>
            <person name="Huitema E."/>
            <person name="Raffaele S."/>
            <person name="Robideau G.P."/>
            <person name="Thines M."/>
            <person name="Win J."/>
            <person name="Zerillo M.M."/>
            <person name="Beakes G.W."/>
            <person name="Boore J.L."/>
            <person name="Busam D."/>
            <person name="Dumas B."/>
            <person name="Ferriera S."/>
            <person name="Fuerstenberg S.I."/>
            <person name="Gachon C.M."/>
            <person name="Gaulin E."/>
            <person name="Govers F."/>
            <person name="Grenville-Briggs L."/>
            <person name="Horner N."/>
            <person name="Hostetler J."/>
            <person name="Jiang R.H."/>
            <person name="Johnson J."/>
            <person name="Krajaejun T."/>
            <person name="Lin H."/>
            <person name="Meijer H.J."/>
            <person name="Moore B."/>
            <person name="Morris P."/>
            <person name="Phuntmart V."/>
            <person name="Puiu D."/>
            <person name="Shetty J."/>
            <person name="Stajich J.E."/>
            <person name="Tripathy S."/>
            <person name="Wawra S."/>
            <person name="van West P."/>
            <person name="Whitty B.R."/>
            <person name="Coutinho P.M."/>
            <person name="Henrissat B."/>
            <person name="Martin F."/>
            <person name="Thomas P.D."/>
            <person name="Tyler B.M."/>
            <person name="De Vries R.P."/>
            <person name="Kamoun S."/>
            <person name="Yandell M."/>
            <person name="Tisserat N."/>
            <person name="Buell C.R."/>
        </authorList>
    </citation>
    <scope>NUCLEOTIDE SEQUENCE</scope>
    <source>
        <strain evidence="7">DAOM:BR144</strain>
    </source>
</reference>
<dbReference type="GO" id="GO:0007165">
    <property type="term" value="P:signal transduction"/>
    <property type="evidence" value="ECO:0007669"/>
    <property type="project" value="InterPro"/>
</dbReference>
<keyword evidence="1 4" id="KW-0479">Metal-binding</keyword>
<dbReference type="PANTHER" id="PTHR11347">
    <property type="entry name" value="CYCLIC NUCLEOTIDE PHOSPHODIESTERASE"/>
    <property type="match status" value="1"/>
</dbReference>
<sequence>MFDFLQIQSELGISAADCLEFFASVRSGYIQDSGLHFKRHYHNFSHALDVTQTLFATFGFFGGVQLLSSLEKVVLLVASIGHDIAHPGVTNQYIVETKHPYTVSYGRTSVLESMHAATMSKLVEKHNILQNLALQNVGMQQ</sequence>
<dbReference type="PROSITE" id="PS51845">
    <property type="entry name" value="PDEASE_I_2"/>
    <property type="match status" value="1"/>
</dbReference>
<dbReference type="PRINTS" id="PR00387">
    <property type="entry name" value="PDIESTERASE1"/>
</dbReference>
<dbReference type="InterPro" id="IPR002073">
    <property type="entry name" value="PDEase_catalytic_dom"/>
</dbReference>
<dbReference type="GO" id="GO:0046872">
    <property type="term" value="F:metal ion binding"/>
    <property type="evidence" value="ECO:0007669"/>
    <property type="project" value="UniProtKB-KW"/>
</dbReference>
<dbReference type="SUPFAM" id="SSF109604">
    <property type="entry name" value="HD-domain/PDEase-like"/>
    <property type="match status" value="1"/>
</dbReference>
<dbReference type="InterPro" id="IPR023174">
    <property type="entry name" value="PDEase_CS"/>
</dbReference>
<evidence type="ECO:0000256" key="2">
    <source>
        <dbReference type="ARBA" id="ARBA00022801"/>
    </source>
</evidence>
<feature type="domain" description="PDEase" evidence="5">
    <location>
        <begin position="1"/>
        <end position="141"/>
    </location>
</feature>
<feature type="binding site" evidence="4">
    <location>
        <position position="82"/>
    </location>
    <ligand>
        <name>Zn(2+)</name>
        <dbReference type="ChEBI" id="CHEBI:29105"/>
        <label>1</label>
    </ligand>
</feature>